<comment type="caution">
    <text evidence="7">The sequence shown here is derived from an EMBL/GenBank/DDBJ whole genome shotgun (WGS) entry which is preliminary data.</text>
</comment>
<evidence type="ECO:0000313" key="8">
    <source>
        <dbReference type="Proteomes" id="UP000218887"/>
    </source>
</evidence>
<dbReference type="InterPro" id="IPR000209">
    <property type="entry name" value="Peptidase_S8/S53_dom"/>
</dbReference>
<accession>A0A2A2I7E8</accession>
<dbReference type="Gene3D" id="2.60.40.1120">
    <property type="entry name" value="Carboxypeptidase-like, regulatory domain"/>
    <property type="match status" value="2"/>
</dbReference>
<protein>
    <submittedName>
        <fullName evidence="7">Peptidase S8</fullName>
    </submittedName>
</protein>
<evidence type="ECO:0000259" key="6">
    <source>
        <dbReference type="Pfam" id="PF00082"/>
    </source>
</evidence>
<dbReference type="SUPFAM" id="SSF52743">
    <property type="entry name" value="Subtilisin-like"/>
    <property type="match status" value="1"/>
</dbReference>
<dbReference type="RefSeq" id="WP_165769190.1">
    <property type="nucleotide sequence ID" value="NZ_NPOA01000033.1"/>
</dbReference>
<dbReference type="Proteomes" id="UP000218887">
    <property type="component" value="Unassembled WGS sequence"/>
</dbReference>
<evidence type="ECO:0000256" key="4">
    <source>
        <dbReference type="PROSITE-ProRule" id="PRU01240"/>
    </source>
</evidence>
<gene>
    <name evidence="7" type="ORF">CIL05_21330</name>
</gene>
<dbReference type="PROSITE" id="PS00138">
    <property type="entry name" value="SUBTILASE_SER"/>
    <property type="match status" value="1"/>
</dbReference>
<keyword evidence="8" id="KW-1185">Reference proteome</keyword>
<feature type="domain" description="Peptidase S8/S53" evidence="6">
    <location>
        <begin position="3"/>
        <end position="60"/>
    </location>
</feature>
<dbReference type="PROSITE" id="PS51892">
    <property type="entry name" value="SUBTILASE"/>
    <property type="match status" value="1"/>
</dbReference>
<comment type="similarity">
    <text evidence="4">Belongs to the peptidase S8 family.</text>
</comment>
<dbReference type="InterPro" id="IPR008969">
    <property type="entry name" value="CarboxyPept-like_regulatory"/>
</dbReference>
<dbReference type="EMBL" id="NPOA01000033">
    <property type="protein sequence ID" value="PAV27587.1"/>
    <property type="molecule type" value="Genomic_DNA"/>
</dbReference>
<evidence type="ECO:0000256" key="5">
    <source>
        <dbReference type="SAM" id="MobiDB-lite"/>
    </source>
</evidence>
<dbReference type="SUPFAM" id="SSF49899">
    <property type="entry name" value="Concanavalin A-like lectins/glucanases"/>
    <property type="match status" value="1"/>
</dbReference>
<feature type="region of interest" description="Disordered" evidence="5">
    <location>
        <begin position="383"/>
        <end position="432"/>
    </location>
</feature>
<dbReference type="Pfam" id="PF20773">
    <property type="entry name" value="InhA-like_MAM"/>
    <property type="match status" value="1"/>
</dbReference>
<dbReference type="Gene3D" id="2.60.120.200">
    <property type="match status" value="1"/>
</dbReference>
<evidence type="ECO:0000256" key="3">
    <source>
        <dbReference type="ARBA" id="ARBA00022825"/>
    </source>
</evidence>
<evidence type="ECO:0000313" key="7">
    <source>
        <dbReference type="EMBL" id="PAV27587.1"/>
    </source>
</evidence>
<dbReference type="GO" id="GO:0006508">
    <property type="term" value="P:proteolysis"/>
    <property type="evidence" value="ECO:0007669"/>
    <property type="project" value="UniProtKB-KW"/>
</dbReference>
<feature type="non-terminal residue" evidence="7">
    <location>
        <position position="1"/>
    </location>
</feature>
<organism evidence="7 8">
    <name type="scientific">Virgibacillus profundi</name>
    <dbReference type="NCBI Taxonomy" id="2024555"/>
    <lineage>
        <taxon>Bacteria</taxon>
        <taxon>Bacillati</taxon>
        <taxon>Bacillota</taxon>
        <taxon>Bacilli</taxon>
        <taxon>Bacillales</taxon>
        <taxon>Bacillaceae</taxon>
        <taxon>Virgibacillus</taxon>
    </lineage>
</organism>
<feature type="non-terminal residue" evidence="7">
    <location>
        <position position="704"/>
    </location>
</feature>
<evidence type="ECO:0000256" key="1">
    <source>
        <dbReference type="ARBA" id="ARBA00022670"/>
    </source>
</evidence>
<feature type="compositionally biased region" description="Basic and acidic residues" evidence="5">
    <location>
        <begin position="389"/>
        <end position="402"/>
    </location>
</feature>
<dbReference type="Pfam" id="PF13620">
    <property type="entry name" value="CarboxypepD_reg"/>
    <property type="match status" value="1"/>
</dbReference>
<reference evidence="7 8" key="1">
    <citation type="submission" date="2017-08" db="EMBL/GenBank/DDBJ databases">
        <title>Virgibacillus indicus sp. nov. and Virgibacillus profoundi sp. nov, two moderately halophilic bacteria isolated from marine sediment by using the Microfluidic Streak Plate.</title>
        <authorList>
            <person name="Xu B."/>
            <person name="Hu B."/>
            <person name="Wang J."/>
            <person name="Zhu Y."/>
            <person name="Huang L."/>
            <person name="Du W."/>
            <person name="Huang Y."/>
        </authorList>
    </citation>
    <scope>NUCLEOTIDE SEQUENCE [LARGE SCALE GENOMIC DNA]</scope>
    <source>
        <strain evidence="7 8">IO3-P3-H5</strain>
    </source>
</reference>
<proteinExistence type="inferred from homology"/>
<dbReference type="InterPro" id="IPR036852">
    <property type="entry name" value="Peptidase_S8/S53_dom_sf"/>
</dbReference>
<dbReference type="SUPFAM" id="SSF49464">
    <property type="entry name" value="Carboxypeptidase regulatory domain-like"/>
    <property type="match status" value="2"/>
</dbReference>
<keyword evidence="2" id="KW-0378">Hydrolase</keyword>
<dbReference type="InterPro" id="IPR013320">
    <property type="entry name" value="ConA-like_dom_sf"/>
</dbReference>
<keyword evidence="1" id="KW-0645">Protease</keyword>
<dbReference type="InterPro" id="IPR023828">
    <property type="entry name" value="Peptidase_S8_Ser-AS"/>
</dbReference>
<feature type="compositionally biased region" description="Low complexity" evidence="5">
    <location>
        <begin position="403"/>
        <end position="414"/>
    </location>
</feature>
<dbReference type="AlphaFoldDB" id="A0A2A2I7E8"/>
<dbReference type="Gene3D" id="3.40.50.200">
    <property type="entry name" value="Peptidase S8/S53 domain"/>
    <property type="match status" value="1"/>
</dbReference>
<dbReference type="GO" id="GO:0004252">
    <property type="term" value="F:serine-type endopeptidase activity"/>
    <property type="evidence" value="ECO:0007669"/>
    <property type="project" value="InterPro"/>
</dbReference>
<name>A0A2A2I7E8_9BACI</name>
<keyword evidence="3" id="KW-0720">Serine protease</keyword>
<evidence type="ECO:0000256" key="2">
    <source>
        <dbReference type="ARBA" id="ARBA00022801"/>
    </source>
</evidence>
<comment type="caution">
    <text evidence="4">Lacks conserved residue(s) required for the propagation of feature annotation.</text>
</comment>
<sequence length="704" mass="75943">EGGWNGTSMAGPAVSAVVALLIEADASLTVDELEEIIMNTATPLTDGDYSESPNMGYGYGLVNAYDAVSSLVTGLGTLEGQVTKDGEDLEAPTFEHEAPVETYAGMALDLTIQVSDNFSIASVELQYQDANGDGHTVEADRISGDYKAGEYAVSIPGEHIDGDSFTYQWVINDFGNNEVTSDEYVVAVEQGITVGYSEDFENTPVGWTSYGMNNYWEWGEPTFGPGKAFSGDNVYGTNLDGGTSLMSVSNLEMPPIDLPEGESYLQFKQWYSFYMVNDVATSLGYIRISTDQENWERLGEFGGDGESDGWIDGEIRLSQYAGQRVYIDFQYASLGNMDKAGWYLDDVALSDTAISSANQLGILLQQNDRNSLKNIKAEDILETNNTKENQSKDNNKALETDVKNNNSVPVKVSSQTEDSKTGNKSNEANTLPLAASVSVLESGRSVNTDPANGTYTMSHAAGDYTAVAEAYGFHSKEQSVTIDADGTTEANFILEEIDQYTVSGTITDEATGEMIEGATVLLVEDANITPVETDGDGNYSLTAYEGTYTLRVVAAGYHRTEVEFNLDGEDTITDITLEPLYTIPGGEIGYDDGTAENSRAFYDAGNGWAVKMSLPEGEDSGIVTDGVFQFHGTDWPSPGGTEFAVEVWDATGPDGTPGEKIAGPVDAEATRSLDEWTVVDLREHAIQVEGDFYMVYIQTGANPN</sequence>
<dbReference type="Pfam" id="PF00082">
    <property type="entry name" value="Peptidase_S8"/>
    <property type="match status" value="1"/>
</dbReference>